<dbReference type="KEGG" id="svt:SVTN_39975"/>
<protein>
    <submittedName>
        <fullName evidence="2">Uncharacterized protein</fullName>
    </submittedName>
</protein>
<feature type="region of interest" description="Disordered" evidence="1">
    <location>
        <begin position="141"/>
        <end position="168"/>
    </location>
</feature>
<name>A0A0B5I8L5_9ACTN</name>
<sequence length="223" mass="24534">MTAQADEKRGGLPEDEGLEAFGAAAAVAFQSRSRVASTASGGSVKPDSAPGNRSDREPALPIEAPAPRPSAATPLLRRRGTDQCMVMVDGHVRLRFERYQTAQRQTTGREPTNAVVVRRAVLHAQRHDLYAEMLARLQADNRPSTDEDDDPDGLFGTPEPSQRLARGRVKNREQLSFRPSAHELEVIDGLASSWAFPSRSDFVNEALHVFLPALKRERSRTID</sequence>
<dbReference type="EMBL" id="CP010408">
    <property type="protein sequence ID" value="AJF70375.1"/>
    <property type="molecule type" value="Genomic_DNA"/>
</dbReference>
<dbReference type="RefSeq" id="WP_041134844.1">
    <property type="nucleotide sequence ID" value="NZ_CP010408.1"/>
</dbReference>
<evidence type="ECO:0000313" key="2">
    <source>
        <dbReference type="EMBL" id="AJF70375.1"/>
    </source>
</evidence>
<feature type="region of interest" description="Disordered" evidence="1">
    <location>
        <begin position="32"/>
        <end position="78"/>
    </location>
</feature>
<dbReference type="HOGENOM" id="CLU_1239588_0_0_11"/>
<dbReference type="Proteomes" id="UP000031774">
    <property type="component" value="Plasmid pSVL1"/>
</dbReference>
<evidence type="ECO:0000256" key="1">
    <source>
        <dbReference type="SAM" id="MobiDB-lite"/>
    </source>
</evidence>
<keyword evidence="2" id="KW-0614">Plasmid</keyword>
<proteinExistence type="predicted"/>
<evidence type="ECO:0000313" key="3">
    <source>
        <dbReference type="Proteomes" id="UP000031774"/>
    </source>
</evidence>
<geneLocation type="plasmid" evidence="2 3">
    <name>pSVL1</name>
</geneLocation>
<gene>
    <name evidence="2" type="ORF">SVTN_39975</name>
</gene>
<organism evidence="2 3">
    <name type="scientific">Streptomyces vietnamensis</name>
    <dbReference type="NCBI Taxonomy" id="362257"/>
    <lineage>
        <taxon>Bacteria</taxon>
        <taxon>Bacillati</taxon>
        <taxon>Actinomycetota</taxon>
        <taxon>Actinomycetes</taxon>
        <taxon>Kitasatosporales</taxon>
        <taxon>Streptomycetaceae</taxon>
        <taxon>Streptomyces</taxon>
    </lineage>
</organism>
<reference evidence="2 3" key="1">
    <citation type="submission" date="2014-12" db="EMBL/GenBank/DDBJ databases">
        <title>Complete genome sequence of Streptomyces vietnamensis strain GIMV4.0001, a genetic manipulable producer of the benzoisochromanequinone antibiotic granaticin.</title>
        <authorList>
            <person name="Deng M.R."/>
            <person name="Guo J."/>
            <person name="Ma L.Y."/>
            <person name="Feng G.D."/>
            <person name="Mo C.Y."/>
            <person name="Zhu H.H."/>
        </authorList>
    </citation>
    <scope>NUCLEOTIDE SEQUENCE [LARGE SCALE GENOMIC DNA]</scope>
    <source>
        <strain evidence="3">GIMV4.0001</strain>
        <plasmid evidence="2 3">pSVL1</plasmid>
    </source>
</reference>
<accession>A0A0B5I8L5</accession>
<dbReference type="AlphaFoldDB" id="A0A0B5I8L5"/>
<keyword evidence="3" id="KW-1185">Reference proteome</keyword>